<dbReference type="PANTHER" id="PTHR22916:SF51">
    <property type="entry name" value="GLYCOSYLTRANSFERASE EPSH-RELATED"/>
    <property type="match status" value="1"/>
</dbReference>
<dbReference type="SUPFAM" id="SSF53448">
    <property type="entry name" value="Nucleotide-diphospho-sugar transferases"/>
    <property type="match status" value="1"/>
</dbReference>
<keyword evidence="2" id="KW-0808">Transferase</keyword>
<reference evidence="4" key="1">
    <citation type="submission" date="2019-10" db="EMBL/GenBank/DDBJ databases">
        <title>Lactobacillus agilis SY111 Whole Genome Sequencing Project.</title>
        <authorList>
            <person name="Suzuki S."/>
            <person name="Endo A."/>
            <person name="Maeno S."/>
            <person name="Shiwa Y."/>
            <person name="Matsutani M."/>
            <person name="Kajikawa A."/>
        </authorList>
    </citation>
    <scope>NUCLEOTIDE SEQUENCE</scope>
    <source>
        <strain evidence="4">SY111</strain>
    </source>
</reference>
<feature type="domain" description="Glycosyltransferase 2-like" evidence="3">
    <location>
        <begin position="4"/>
        <end position="78"/>
    </location>
</feature>
<evidence type="ECO:0000256" key="2">
    <source>
        <dbReference type="ARBA" id="ARBA00022679"/>
    </source>
</evidence>
<comment type="caution">
    <text evidence="4">The sequence shown here is derived from an EMBL/GenBank/DDBJ whole genome shotgun (WGS) entry which is preliminary data.</text>
</comment>
<keyword evidence="1" id="KW-0328">Glycosyltransferase</keyword>
<name>A0A6F9XS41_9LACO</name>
<dbReference type="GO" id="GO:0016757">
    <property type="term" value="F:glycosyltransferase activity"/>
    <property type="evidence" value="ECO:0007669"/>
    <property type="project" value="UniProtKB-KW"/>
</dbReference>
<dbReference type="PANTHER" id="PTHR22916">
    <property type="entry name" value="GLYCOSYLTRANSFERASE"/>
    <property type="match status" value="1"/>
</dbReference>
<dbReference type="Proteomes" id="UP000494178">
    <property type="component" value="Unassembled WGS sequence"/>
</dbReference>
<dbReference type="InterPro" id="IPR029044">
    <property type="entry name" value="Nucleotide-diphossugar_trans"/>
</dbReference>
<evidence type="ECO:0000256" key="1">
    <source>
        <dbReference type="ARBA" id="ARBA00022676"/>
    </source>
</evidence>
<dbReference type="AlphaFoldDB" id="A0A6F9XS41"/>
<organism evidence="4">
    <name type="scientific">Ligilactobacillus agilis</name>
    <dbReference type="NCBI Taxonomy" id="1601"/>
    <lineage>
        <taxon>Bacteria</taxon>
        <taxon>Bacillati</taxon>
        <taxon>Bacillota</taxon>
        <taxon>Bacilli</taxon>
        <taxon>Lactobacillales</taxon>
        <taxon>Lactobacillaceae</taxon>
        <taxon>Ligilactobacillus</taxon>
    </lineage>
</organism>
<dbReference type="Gene3D" id="3.90.550.10">
    <property type="entry name" value="Spore Coat Polysaccharide Biosynthesis Protein SpsA, Chain A"/>
    <property type="match status" value="1"/>
</dbReference>
<accession>A0A6F9XS41</accession>
<dbReference type="CDD" id="cd00761">
    <property type="entry name" value="Glyco_tranf_GTA_type"/>
    <property type="match status" value="1"/>
</dbReference>
<evidence type="ECO:0000313" key="4">
    <source>
        <dbReference type="EMBL" id="GET08052.1"/>
    </source>
</evidence>
<dbReference type="Pfam" id="PF00535">
    <property type="entry name" value="Glycos_transf_2"/>
    <property type="match status" value="1"/>
</dbReference>
<protein>
    <recommendedName>
        <fullName evidence="3">Glycosyltransferase 2-like domain-containing protein</fullName>
    </recommendedName>
</protein>
<sequence length="82" mass="8875">MEVSAVVPVYNAATYLEQCLDSILAQTFTDFELLLVDDCSTDDSSQICDCYASNSQVRVVHLTERLGVSTAVILALKMLGGI</sequence>
<dbReference type="EMBL" id="BLAN01000052">
    <property type="protein sequence ID" value="GET08052.1"/>
    <property type="molecule type" value="Genomic_DNA"/>
</dbReference>
<dbReference type="InterPro" id="IPR001173">
    <property type="entry name" value="Glyco_trans_2-like"/>
</dbReference>
<proteinExistence type="predicted"/>
<evidence type="ECO:0000259" key="3">
    <source>
        <dbReference type="Pfam" id="PF00535"/>
    </source>
</evidence>
<gene>
    <name evidence="4" type="ORF">SY111_06760</name>
</gene>